<dbReference type="RefSeq" id="XP_005820234.1">
    <property type="nucleotide sequence ID" value="XM_005820177.1"/>
</dbReference>
<dbReference type="EnsemblProtists" id="EKX33254">
    <property type="protein sequence ID" value="EKX33254"/>
    <property type="gene ID" value="GUITHDRAFT_120570"/>
</dbReference>
<dbReference type="Gene3D" id="3.40.50.150">
    <property type="entry name" value="Vaccinia Virus protein VP39"/>
    <property type="match status" value="1"/>
</dbReference>
<protein>
    <submittedName>
        <fullName evidence="1 2">Uncharacterized protein</fullName>
    </submittedName>
</protein>
<dbReference type="AlphaFoldDB" id="L1IBG3"/>
<dbReference type="Proteomes" id="UP000011087">
    <property type="component" value="Unassembled WGS sequence"/>
</dbReference>
<dbReference type="InterPro" id="IPR029063">
    <property type="entry name" value="SAM-dependent_MTases_sf"/>
</dbReference>
<dbReference type="InterPro" id="IPR019410">
    <property type="entry name" value="Methyltransf_16"/>
</dbReference>
<dbReference type="KEGG" id="gtt:GUITHDRAFT_120570"/>
<keyword evidence="3" id="KW-1185">Reference proteome</keyword>
<reference evidence="1 3" key="1">
    <citation type="journal article" date="2012" name="Nature">
        <title>Algal genomes reveal evolutionary mosaicism and the fate of nucleomorphs.</title>
        <authorList>
            <consortium name="DOE Joint Genome Institute"/>
            <person name="Curtis B.A."/>
            <person name="Tanifuji G."/>
            <person name="Burki F."/>
            <person name="Gruber A."/>
            <person name="Irimia M."/>
            <person name="Maruyama S."/>
            <person name="Arias M.C."/>
            <person name="Ball S.G."/>
            <person name="Gile G.H."/>
            <person name="Hirakawa Y."/>
            <person name="Hopkins J.F."/>
            <person name="Kuo A."/>
            <person name="Rensing S.A."/>
            <person name="Schmutz J."/>
            <person name="Symeonidi A."/>
            <person name="Elias M."/>
            <person name="Eveleigh R.J."/>
            <person name="Herman E.K."/>
            <person name="Klute M.J."/>
            <person name="Nakayama T."/>
            <person name="Obornik M."/>
            <person name="Reyes-Prieto A."/>
            <person name="Armbrust E.V."/>
            <person name="Aves S.J."/>
            <person name="Beiko R.G."/>
            <person name="Coutinho P."/>
            <person name="Dacks J.B."/>
            <person name="Durnford D.G."/>
            <person name="Fast N.M."/>
            <person name="Green B.R."/>
            <person name="Grisdale C.J."/>
            <person name="Hempel F."/>
            <person name="Henrissat B."/>
            <person name="Hoppner M.P."/>
            <person name="Ishida K."/>
            <person name="Kim E."/>
            <person name="Koreny L."/>
            <person name="Kroth P.G."/>
            <person name="Liu Y."/>
            <person name="Malik S.B."/>
            <person name="Maier U.G."/>
            <person name="McRose D."/>
            <person name="Mock T."/>
            <person name="Neilson J.A."/>
            <person name="Onodera N.T."/>
            <person name="Poole A.M."/>
            <person name="Pritham E.J."/>
            <person name="Richards T.A."/>
            <person name="Rocap G."/>
            <person name="Roy S.W."/>
            <person name="Sarai C."/>
            <person name="Schaack S."/>
            <person name="Shirato S."/>
            <person name="Slamovits C.H."/>
            <person name="Spencer D.F."/>
            <person name="Suzuki S."/>
            <person name="Worden A.Z."/>
            <person name="Zauner S."/>
            <person name="Barry K."/>
            <person name="Bell C."/>
            <person name="Bharti A.K."/>
            <person name="Crow J.A."/>
            <person name="Grimwood J."/>
            <person name="Kramer R."/>
            <person name="Lindquist E."/>
            <person name="Lucas S."/>
            <person name="Salamov A."/>
            <person name="McFadden G.I."/>
            <person name="Lane C.E."/>
            <person name="Keeling P.J."/>
            <person name="Gray M.W."/>
            <person name="Grigoriev I.V."/>
            <person name="Archibald J.M."/>
        </authorList>
    </citation>
    <scope>NUCLEOTIDE SEQUENCE</scope>
    <source>
        <strain evidence="1 3">CCMP2712</strain>
    </source>
</reference>
<dbReference type="GeneID" id="17289998"/>
<evidence type="ECO:0000313" key="2">
    <source>
        <dbReference type="EnsemblProtists" id="EKX33254"/>
    </source>
</evidence>
<dbReference type="PANTHER" id="PTHR14614:SF109">
    <property type="entry name" value="RIBOSOMAL LYSINE N-METHYLTRANSFERASE 5"/>
    <property type="match status" value="1"/>
</dbReference>
<dbReference type="PANTHER" id="PTHR14614">
    <property type="entry name" value="HEPATOCELLULAR CARCINOMA-ASSOCIATED ANTIGEN"/>
    <property type="match status" value="1"/>
</dbReference>
<reference evidence="2" key="3">
    <citation type="submission" date="2016-03" db="UniProtKB">
        <authorList>
            <consortium name="EnsemblProtists"/>
        </authorList>
    </citation>
    <scope>IDENTIFICATION</scope>
</reference>
<accession>L1IBG3</accession>
<dbReference type="Pfam" id="PF10294">
    <property type="entry name" value="Methyltransf_16"/>
    <property type="match status" value="1"/>
</dbReference>
<name>L1IBG3_GUITC</name>
<sequence>MTEAASTIFYENFDFGTNTFRIKQDTSTGHAAVLWDAAKVLVKYFEVSGIEWKDKRVLDLGSGCGLVGICLASAGAHVTMTELPGHTSLLQENVENNLKAHCPGSWQVQECVWGSPGETTDWGNVTDMGQGWDFIVGSDLIYSDASTPHLLKTLQHSMDDKTSFVLSFELRREKDLDFLRNISKCGLAFQKIPEKELHPVWQAEEIGIFKIWKKS</sequence>
<dbReference type="EMBL" id="JH993149">
    <property type="protein sequence ID" value="EKX33254.1"/>
    <property type="molecule type" value="Genomic_DNA"/>
</dbReference>
<proteinExistence type="predicted"/>
<gene>
    <name evidence="1" type="ORF">GUITHDRAFT_120570</name>
</gene>
<organism evidence="1">
    <name type="scientific">Guillardia theta (strain CCMP2712)</name>
    <name type="common">Cryptophyte</name>
    <dbReference type="NCBI Taxonomy" id="905079"/>
    <lineage>
        <taxon>Eukaryota</taxon>
        <taxon>Cryptophyceae</taxon>
        <taxon>Pyrenomonadales</taxon>
        <taxon>Geminigeraceae</taxon>
        <taxon>Guillardia</taxon>
    </lineage>
</organism>
<evidence type="ECO:0000313" key="1">
    <source>
        <dbReference type="EMBL" id="EKX33254.1"/>
    </source>
</evidence>
<dbReference type="PaxDb" id="55529-EKX33254"/>
<dbReference type="OrthoDB" id="413520at2759"/>
<dbReference type="eggNOG" id="KOG2793">
    <property type="taxonomic scope" value="Eukaryota"/>
</dbReference>
<dbReference type="OMA" id="CSKIRYQ"/>
<dbReference type="HOGENOM" id="CLU_055721_1_0_1"/>
<reference evidence="3" key="2">
    <citation type="submission" date="2012-11" db="EMBL/GenBank/DDBJ databases">
        <authorList>
            <person name="Kuo A."/>
            <person name="Curtis B.A."/>
            <person name="Tanifuji G."/>
            <person name="Burki F."/>
            <person name="Gruber A."/>
            <person name="Irimia M."/>
            <person name="Maruyama S."/>
            <person name="Arias M.C."/>
            <person name="Ball S.G."/>
            <person name="Gile G.H."/>
            <person name="Hirakawa Y."/>
            <person name="Hopkins J.F."/>
            <person name="Rensing S.A."/>
            <person name="Schmutz J."/>
            <person name="Symeonidi A."/>
            <person name="Elias M."/>
            <person name="Eveleigh R.J."/>
            <person name="Herman E.K."/>
            <person name="Klute M.J."/>
            <person name="Nakayama T."/>
            <person name="Obornik M."/>
            <person name="Reyes-Prieto A."/>
            <person name="Armbrust E.V."/>
            <person name="Aves S.J."/>
            <person name="Beiko R.G."/>
            <person name="Coutinho P."/>
            <person name="Dacks J.B."/>
            <person name="Durnford D.G."/>
            <person name="Fast N.M."/>
            <person name="Green B.R."/>
            <person name="Grisdale C."/>
            <person name="Hempe F."/>
            <person name="Henrissat B."/>
            <person name="Hoppner M.P."/>
            <person name="Ishida K.-I."/>
            <person name="Kim E."/>
            <person name="Koreny L."/>
            <person name="Kroth P.G."/>
            <person name="Liu Y."/>
            <person name="Malik S.-B."/>
            <person name="Maier U.G."/>
            <person name="McRose D."/>
            <person name="Mock T."/>
            <person name="Neilson J.A."/>
            <person name="Onodera N.T."/>
            <person name="Poole A.M."/>
            <person name="Pritham E.J."/>
            <person name="Richards T.A."/>
            <person name="Rocap G."/>
            <person name="Roy S.W."/>
            <person name="Sarai C."/>
            <person name="Schaack S."/>
            <person name="Shirato S."/>
            <person name="Slamovits C.H."/>
            <person name="Spencer D.F."/>
            <person name="Suzuki S."/>
            <person name="Worden A.Z."/>
            <person name="Zauner S."/>
            <person name="Barry K."/>
            <person name="Bell C."/>
            <person name="Bharti A.K."/>
            <person name="Crow J.A."/>
            <person name="Grimwood J."/>
            <person name="Kramer R."/>
            <person name="Lindquist E."/>
            <person name="Lucas S."/>
            <person name="Salamov A."/>
            <person name="McFadden G.I."/>
            <person name="Lane C.E."/>
            <person name="Keeling P.J."/>
            <person name="Gray M.W."/>
            <person name="Grigoriev I.V."/>
            <person name="Archibald J.M."/>
        </authorList>
    </citation>
    <scope>NUCLEOTIDE SEQUENCE</scope>
    <source>
        <strain evidence="3">CCMP2712</strain>
    </source>
</reference>
<evidence type="ECO:0000313" key="3">
    <source>
        <dbReference type="Proteomes" id="UP000011087"/>
    </source>
</evidence>
<dbReference type="SUPFAM" id="SSF53335">
    <property type="entry name" value="S-adenosyl-L-methionine-dependent methyltransferases"/>
    <property type="match status" value="1"/>
</dbReference>